<dbReference type="EMBL" id="LGRX02014591">
    <property type="protein sequence ID" value="KAK3264379.1"/>
    <property type="molecule type" value="Genomic_DNA"/>
</dbReference>
<evidence type="ECO:0000313" key="3">
    <source>
        <dbReference type="Proteomes" id="UP001190700"/>
    </source>
</evidence>
<comment type="caution">
    <text evidence="2">The sequence shown here is derived from an EMBL/GenBank/DDBJ whole genome shotgun (WGS) entry which is preliminary data.</text>
</comment>
<keyword evidence="3" id="KW-1185">Reference proteome</keyword>
<organism evidence="2 3">
    <name type="scientific">Cymbomonas tetramitiformis</name>
    <dbReference type="NCBI Taxonomy" id="36881"/>
    <lineage>
        <taxon>Eukaryota</taxon>
        <taxon>Viridiplantae</taxon>
        <taxon>Chlorophyta</taxon>
        <taxon>Pyramimonadophyceae</taxon>
        <taxon>Pyramimonadales</taxon>
        <taxon>Pyramimonadaceae</taxon>
        <taxon>Cymbomonas</taxon>
    </lineage>
</organism>
<feature type="transmembrane region" description="Helical" evidence="1">
    <location>
        <begin position="116"/>
        <end position="139"/>
    </location>
</feature>
<evidence type="ECO:0000313" key="2">
    <source>
        <dbReference type="EMBL" id="KAK3264379.1"/>
    </source>
</evidence>
<dbReference type="AlphaFoldDB" id="A0AAE0KXQ2"/>
<proteinExistence type="predicted"/>
<feature type="transmembrane region" description="Helical" evidence="1">
    <location>
        <begin position="145"/>
        <end position="168"/>
    </location>
</feature>
<protein>
    <submittedName>
        <fullName evidence="2">Uncharacterized protein</fullName>
    </submittedName>
</protein>
<keyword evidence="1" id="KW-0472">Membrane</keyword>
<keyword evidence="1" id="KW-0812">Transmembrane</keyword>
<reference evidence="2 3" key="1">
    <citation type="journal article" date="2015" name="Genome Biol. Evol.">
        <title>Comparative Genomics of a Bacterivorous Green Alga Reveals Evolutionary Causalities and Consequences of Phago-Mixotrophic Mode of Nutrition.</title>
        <authorList>
            <person name="Burns J.A."/>
            <person name="Paasch A."/>
            <person name="Narechania A."/>
            <person name="Kim E."/>
        </authorList>
    </citation>
    <scope>NUCLEOTIDE SEQUENCE [LARGE SCALE GENOMIC DNA]</scope>
    <source>
        <strain evidence="2 3">PLY_AMNH</strain>
    </source>
</reference>
<feature type="transmembrane region" description="Helical" evidence="1">
    <location>
        <begin position="12"/>
        <end position="34"/>
    </location>
</feature>
<feature type="transmembrane region" description="Helical" evidence="1">
    <location>
        <begin position="73"/>
        <end position="95"/>
    </location>
</feature>
<sequence>MAGSLEAVSRAARIIIQVNMWLCMLFITMPLVYYSRAVSCCGQLQDYVGCPGSSGTEVIDCLGLKNMLSRLYASLYIFLVVFPVSLTFTALFTIASFRTARQYLRLPISGTKAELLYGRGTALLLETAFTFFYSVFVNFSKFNKIMASLLMGAIYLWLKPVSLINAGFAKLKQESRKMSRKRSAFFGL</sequence>
<name>A0AAE0KXQ2_9CHLO</name>
<accession>A0AAE0KXQ2</accession>
<keyword evidence="1" id="KW-1133">Transmembrane helix</keyword>
<evidence type="ECO:0000256" key="1">
    <source>
        <dbReference type="SAM" id="Phobius"/>
    </source>
</evidence>
<gene>
    <name evidence="2" type="ORF">CYMTET_26877</name>
</gene>
<dbReference type="Proteomes" id="UP001190700">
    <property type="component" value="Unassembled WGS sequence"/>
</dbReference>